<dbReference type="Gene3D" id="3.30.710.10">
    <property type="entry name" value="Potassium Channel Kv1.1, Chain A"/>
    <property type="match status" value="1"/>
</dbReference>
<dbReference type="STRING" id="195883.A0A482WJ13"/>
<keyword evidence="3" id="KW-0009">Actin-binding</keyword>
<dbReference type="InterPro" id="IPR000210">
    <property type="entry name" value="BTB/POZ_dom"/>
</dbReference>
<protein>
    <recommendedName>
        <fullName evidence="4">BTB domain-containing protein</fullName>
    </recommendedName>
</protein>
<keyword evidence="2" id="KW-0677">Repeat</keyword>
<dbReference type="InParanoid" id="A0A482WJ13"/>
<reference evidence="5 6" key="1">
    <citation type="journal article" date="2017" name="Gigascience">
        <title>Genome sequence of the small brown planthopper, Laodelphax striatellus.</title>
        <authorList>
            <person name="Zhu J."/>
            <person name="Jiang F."/>
            <person name="Wang X."/>
            <person name="Yang P."/>
            <person name="Bao Y."/>
            <person name="Zhao W."/>
            <person name="Wang W."/>
            <person name="Lu H."/>
            <person name="Wang Q."/>
            <person name="Cui N."/>
            <person name="Li J."/>
            <person name="Chen X."/>
            <person name="Luo L."/>
            <person name="Yu J."/>
            <person name="Kang L."/>
            <person name="Cui F."/>
        </authorList>
    </citation>
    <scope>NUCLEOTIDE SEQUENCE [LARGE SCALE GENOMIC DNA]</scope>
    <source>
        <strain evidence="5">Lst14</strain>
    </source>
</reference>
<evidence type="ECO:0000313" key="5">
    <source>
        <dbReference type="EMBL" id="RZF33483.1"/>
    </source>
</evidence>
<feature type="domain" description="BTB" evidence="4">
    <location>
        <begin position="45"/>
        <end position="113"/>
    </location>
</feature>
<name>A0A482WJ13_LAOST</name>
<accession>A0A482WJ13</accession>
<comment type="caution">
    <text evidence="5">The sequence shown here is derived from an EMBL/GenBank/DDBJ whole genome shotgun (WGS) entry which is preliminary data.</text>
</comment>
<proteinExistence type="predicted"/>
<gene>
    <name evidence="5" type="ORF">LSTR_LSTR010139</name>
</gene>
<dbReference type="SMART" id="SM00225">
    <property type="entry name" value="BTB"/>
    <property type="match status" value="1"/>
</dbReference>
<keyword evidence="1" id="KW-0880">Kelch repeat</keyword>
<evidence type="ECO:0000313" key="6">
    <source>
        <dbReference type="Proteomes" id="UP000291343"/>
    </source>
</evidence>
<dbReference type="Pfam" id="PF00651">
    <property type="entry name" value="BTB"/>
    <property type="match status" value="1"/>
</dbReference>
<dbReference type="InterPro" id="IPR011333">
    <property type="entry name" value="SKP1/BTB/POZ_sf"/>
</dbReference>
<sequence length="244" mass="27688">METTRNVAEPKNSLREALRQKDGMATMSSQAMQALYELREERLLCDAVIKLDDGQIFYVHRAIISACSSFFRTLFTTTLNGSDKTNIDLPGVSSQTMNLILEYVYLRRLTITNENVSTLLVTADFLGFLGVIHLCCQFLKKHMNPRNCIGIYKFALYEATDMNIYRSALSACVIMGLPNISDYIHKHRELLMEEKRQKLLSLENNNNQENLNNMAVAVAAIENAVFNGQIEDILEENDMDGTEN</sequence>
<dbReference type="PANTHER" id="PTHR24412:SF172">
    <property type="entry name" value="KELCH-LIKE PROTEIN 10"/>
    <property type="match status" value="1"/>
</dbReference>
<organism evidence="5 6">
    <name type="scientific">Laodelphax striatellus</name>
    <name type="common">Small brown planthopper</name>
    <name type="synonym">Delphax striatella</name>
    <dbReference type="NCBI Taxonomy" id="195883"/>
    <lineage>
        <taxon>Eukaryota</taxon>
        <taxon>Metazoa</taxon>
        <taxon>Ecdysozoa</taxon>
        <taxon>Arthropoda</taxon>
        <taxon>Hexapoda</taxon>
        <taxon>Insecta</taxon>
        <taxon>Pterygota</taxon>
        <taxon>Neoptera</taxon>
        <taxon>Paraneoptera</taxon>
        <taxon>Hemiptera</taxon>
        <taxon>Auchenorrhyncha</taxon>
        <taxon>Fulgoroidea</taxon>
        <taxon>Delphacidae</taxon>
        <taxon>Criomorphinae</taxon>
        <taxon>Laodelphax</taxon>
    </lineage>
</organism>
<keyword evidence="6" id="KW-1185">Reference proteome</keyword>
<dbReference type="SMR" id="A0A482WJ13"/>
<evidence type="ECO:0000256" key="3">
    <source>
        <dbReference type="ARBA" id="ARBA00023203"/>
    </source>
</evidence>
<dbReference type="FunCoup" id="A0A482WJ13">
    <property type="interactions" value="2"/>
</dbReference>
<dbReference type="OrthoDB" id="191037at2759"/>
<dbReference type="EMBL" id="QKKF02033837">
    <property type="protein sequence ID" value="RZF33483.1"/>
    <property type="molecule type" value="Genomic_DNA"/>
</dbReference>
<dbReference type="AlphaFoldDB" id="A0A482WJ13"/>
<dbReference type="PROSITE" id="PS50097">
    <property type="entry name" value="BTB"/>
    <property type="match status" value="1"/>
</dbReference>
<dbReference type="Proteomes" id="UP000291343">
    <property type="component" value="Unassembled WGS sequence"/>
</dbReference>
<dbReference type="PANTHER" id="PTHR24412">
    <property type="entry name" value="KELCH PROTEIN"/>
    <property type="match status" value="1"/>
</dbReference>
<dbReference type="SUPFAM" id="SSF54695">
    <property type="entry name" value="POZ domain"/>
    <property type="match status" value="1"/>
</dbReference>
<evidence type="ECO:0000256" key="2">
    <source>
        <dbReference type="ARBA" id="ARBA00022737"/>
    </source>
</evidence>
<evidence type="ECO:0000259" key="4">
    <source>
        <dbReference type="PROSITE" id="PS50097"/>
    </source>
</evidence>
<evidence type="ECO:0000256" key="1">
    <source>
        <dbReference type="ARBA" id="ARBA00022441"/>
    </source>
</evidence>